<dbReference type="Pfam" id="PF06718">
    <property type="entry name" value="DUF1203"/>
    <property type="match status" value="1"/>
</dbReference>
<reference evidence="2 3" key="3">
    <citation type="submission" date="2019-03" db="EMBL/GenBank/DDBJ databases">
        <title>Genomic Encyclopedia of Type Strains, Phase IV (KMG-IV): sequencing the most valuable type-strain genomes for metagenomic binning, comparative biology and taxonomic classification.</title>
        <authorList>
            <person name="Goeker M."/>
        </authorList>
    </citation>
    <scope>NUCLEOTIDE SEQUENCE [LARGE SCALE GENOMIC DNA]</scope>
    <source>
        <strain evidence="2 3">DSM 103236</strain>
    </source>
</reference>
<evidence type="ECO:0000313" key="4">
    <source>
        <dbReference type="Proteomes" id="UP000622648"/>
    </source>
</evidence>
<reference evidence="1" key="1">
    <citation type="journal article" date="2014" name="Int. J. Syst. Evol. Microbiol.">
        <title>Complete genome of a new Firmicutes species belonging to the dominant human colonic microbiota ('Ruminococcus bicirculans') reveals two chromosomes and a selective capacity to utilize plant glucans.</title>
        <authorList>
            <consortium name="NISC Comparative Sequencing Program"/>
            <person name="Wegmann U."/>
            <person name="Louis P."/>
            <person name="Goesmann A."/>
            <person name="Henrissat B."/>
            <person name="Duncan S.H."/>
            <person name="Flint H.J."/>
        </authorList>
    </citation>
    <scope>NUCLEOTIDE SEQUENCE</scope>
    <source>
        <strain evidence="1">CGMCC 1.15644</strain>
    </source>
</reference>
<evidence type="ECO:0000313" key="1">
    <source>
        <dbReference type="EMBL" id="GGE65646.1"/>
    </source>
</evidence>
<dbReference type="InterPro" id="IPR009593">
    <property type="entry name" value="DUF1203"/>
</dbReference>
<evidence type="ECO:0000313" key="2">
    <source>
        <dbReference type="EMBL" id="TCO22579.1"/>
    </source>
</evidence>
<proteinExistence type="predicted"/>
<gene>
    <name evidence="2" type="ORF">EV200_106221</name>
    <name evidence="1" type="ORF">GCM10011413_35140</name>
</gene>
<dbReference type="Proteomes" id="UP000295684">
    <property type="component" value="Unassembled WGS sequence"/>
</dbReference>
<comment type="caution">
    <text evidence="2">The sequence shown here is derived from an EMBL/GenBank/DDBJ whole genome shotgun (WGS) entry which is preliminary data.</text>
</comment>
<dbReference type="AlphaFoldDB" id="A0A4R2H8H2"/>
<reference evidence="4" key="2">
    <citation type="journal article" date="2019" name="Int. J. Syst. Evol. Microbiol.">
        <title>The Global Catalogue of Microorganisms (GCM) 10K type strain sequencing project: providing services to taxonomists for standard genome sequencing and annotation.</title>
        <authorList>
            <consortium name="The Broad Institute Genomics Platform"/>
            <consortium name="The Broad Institute Genome Sequencing Center for Infectious Disease"/>
            <person name="Wu L."/>
            <person name="Ma J."/>
        </authorList>
    </citation>
    <scope>NUCLEOTIDE SEQUENCE [LARGE SCALE GENOMIC DNA]</scope>
    <source>
        <strain evidence="4">CGMCC 1.15644</strain>
    </source>
</reference>
<organism evidence="2 3">
    <name type="scientific">Pedobacter psychrotolerans</name>
    <dbReference type="NCBI Taxonomy" id="1843235"/>
    <lineage>
        <taxon>Bacteria</taxon>
        <taxon>Pseudomonadati</taxon>
        <taxon>Bacteroidota</taxon>
        <taxon>Sphingobacteriia</taxon>
        <taxon>Sphingobacteriales</taxon>
        <taxon>Sphingobacteriaceae</taxon>
        <taxon>Pedobacter</taxon>
    </lineage>
</organism>
<sequence>MPDFTSASFGLFTYSKLDLFVIQIHKMKKFKIVPISAAYANNIKRTLKDNFGHDVIEQVAAGFGPCRVSLKPFIVGIDIRLLFTHSPFTIDNVFNQPGPVFIHQKDVEPYRNIHQFPPEIKADKEKFPLSLIGYSKDQQMMYTQLIGDADVDHLIGEIFDQHTEIDYLHARNAEACCYICKIERV</sequence>
<name>A0A4R2H8H2_9SPHI</name>
<keyword evidence="4" id="KW-1185">Reference proteome</keyword>
<reference evidence="1" key="4">
    <citation type="submission" date="2024-05" db="EMBL/GenBank/DDBJ databases">
        <authorList>
            <person name="Sun Q."/>
            <person name="Zhou Y."/>
        </authorList>
    </citation>
    <scope>NUCLEOTIDE SEQUENCE</scope>
    <source>
        <strain evidence="1">CGMCC 1.15644</strain>
    </source>
</reference>
<dbReference type="Proteomes" id="UP000622648">
    <property type="component" value="Unassembled WGS sequence"/>
</dbReference>
<dbReference type="EMBL" id="SLWO01000006">
    <property type="protein sequence ID" value="TCO22579.1"/>
    <property type="molecule type" value="Genomic_DNA"/>
</dbReference>
<dbReference type="EMBL" id="BMJO01000006">
    <property type="protein sequence ID" value="GGE65646.1"/>
    <property type="molecule type" value="Genomic_DNA"/>
</dbReference>
<evidence type="ECO:0000313" key="3">
    <source>
        <dbReference type="Proteomes" id="UP000295684"/>
    </source>
</evidence>
<protein>
    <submittedName>
        <fullName evidence="2">Uncharacterized protein DUF1203</fullName>
    </submittedName>
</protein>
<accession>A0A4R2H8H2</accession>